<evidence type="ECO:0000313" key="2">
    <source>
        <dbReference type="Proteomes" id="UP001464891"/>
    </source>
</evidence>
<protein>
    <submittedName>
        <fullName evidence="1">Uncharacterized protein</fullName>
    </submittedName>
</protein>
<comment type="caution">
    <text evidence="1">The sequence shown here is derived from an EMBL/GenBank/DDBJ whole genome shotgun (WGS) entry which is preliminary data.</text>
</comment>
<dbReference type="Proteomes" id="UP001464891">
    <property type="component" value="Unassembled WGS sequence"/>
</dbReference>
<evidence type="ECO:0000313" key="1">
    <source>
        <dbReference type="EMBL" id="MEP0819585.1"/>
    </source>
</evidence>
<keyword evidence="2" id="KW-1185">Reference proteome</keyword>
<dbReference type="RefSeq" id="WP_190440598.1">
    <property type="nucleotide sequence ID" value="NZ_JAMPKM010000015.1"/>
</dbReference>
<organism evidence="1 2">
    <name type="scientific">Trichocoleus desertorum GB2-A4</name>
    <dbReference type="NCBI Taxonomy" id="2933944"/>
    <lineage>
        <taxon>Bacteria</taxon>
        <taxon>Bacillati</taxon>
        <taxon>Cyanobacteriota</taxon>
        <taxon>Cyanophyceae</taxon>
        <taxon>Leptolyngbyales</taxon>
        <taxon>Trichocoleusaceae</taxon>
        <taxon>Trichocoleus</taxon>
    </lineage>
</organism>
<reference evidence="1 2" key="1">
    <citation type="submission" date="2022-04" db="EMBL/GenBank/DDBJ databases">
        <title>Positive selection, recombination, and allopatry shape intraspecific diversity of widespread and dominant cyanobacteria.</title>
        <authorList>
            <person name="Wei J."/>
            <person name="Shu W."/>
            <person name="Hu C."/>
        </authorList>
    </citation>
    <scope>NUCLEOTIDE SEQUENCE [LARGE SCALE GENOMIC DNA]</scope>
    <source>
        <strain evidence="1 2">GB2-A4</strain>
    </source>
</reference>
<proteinExistence type="predicted"/>
<sequence length="63" mass="6712">MSKEVAGIVGGAGDRGVDPAYKRNARIIFLTLFQGSPGTYNSVSDAPPLMARLPGCWISRMTI</sequence>
<accession>A0ABV0JCU1</accession>
<gene>
    <name evidence="1" type="ORF">NC998_21025</name>
</gene>
<dbReference type="EMBL" id="JAMPKM010000015">
    <property type="protein sequence ID" value="MEP0819585.1"/>
    <property type="molecule type" value="Genomic_DNA"/>
</dbReference>
<name>A0ABV0JCU1_9CYAN</name>